<organism evidence="2 3">
    <name type="scientific">Empedobacter falsenii</name>
    <dbReference type="NCBI Taxonomy" id="343874"/>
    <lineage>
        <taxon>Bacteria</taxon>
        <taxon>Pseudomonadati</taxon>
        <taxon>Bacteroidota</taxon>
        <taxon>Flavobacteriia</taxon>
        <taxon>Flavobacteriales</taxon>
        <taxon>Weeksellaceae</taxon>
        <taxon>Empedobacter</taxon>
    </lineage>
</organism>
<dbReference type="AlphaFoldDB" id="A0A376G1X4"/>
<dbReference type="Gene3D" id="3.30.420.10">
    <property type="entry name" value="Ribonuclease H-like superfamily/Ribonuclease H"/>
    <property type="match status" value="1"/>
</dbReference>
<gene>
    <name evidence="2" type="ORF">NCTC13456_00201</name>
</gene>
<dbReference type="EMBL" id="UFXS01000001">
    <property type="protein sequence ID" value="STD52987.1"/>
    <property type="molecule type" value="Genomic_DNA"/>
</dbReference>
<dbReference type="Pfam" id="PF13276">
    <property type="entry name" value="HTH_21"/>
    <property type="match status" value="1"/>
</dbReference>
<dbReference type="SUPFAM" id="SSF53098">
    <property type="entry name" value="Ribonuclease H-like"/>
    <property type="match status" value="1"/>
</dbReference>
<dbReference type="InterPro" id="IPR036397">
    <property type="entry name" value="RNaseH_sf"/>
</dbReference>
<reference evidence="2 3" key="1">
    <citation type="submission" date="2018-06" db="EMBL/GenBank/DDBJ databases">
        <authorList>
            <consortium name="Pathogen Informatics"/>
            <person name="Doyle S."/>
        </authorList>
    </citation>
    <scope>NUCLEOTIDE SEQUENCE [LARGE SCALE GENOMIC DNA]</scope>
    <source>
        <strain evidence="2 3">NCTC13456</strain>
    </source>
</reference>
<evidence type="ECO:0000313" key="3">
    <source>
        <dbReference type="Proteomes" id="UP000254737"/>
    </source>
</evidence>
<dbReference type="GO" id="GO:0015074">
    <property type="term" value="P:DNA integration"/>
    <property type="evidence" value="ECO:0007669"/>
    <property type="project" value="InterPro"/>
</dbReference>
<accession>A0A376G1X4</accession>
<dbReference type="PANTHER" id="PTHR47515:SF2">
    <property type="entry name" value="INTEGRASE CORE DOMAIN PROTEIN"/>
    <property type="match status" value="1"/>
</dbReference>
<feature type="domain" description="Integrase catalytic" evidence="1">
    <location>
        <begin position="103"/>
        <end position="264"/>
    </location>
</feature>
<sequence length="298" mass="35941">MLYSKAKHQLSSRRACRLFSLRTSVFYYQKVRKDEDDKIRFQLIALSNEHQTWGFWMMHYRLRNLGFTWNHKRVYRIYTSMKLNLRNKRKKILPARIKEPLLRPIYPNVTWSMDFMHDSLENGKSVRSLNIIDDFNREILSICIDTSLPSAKVISELEKLIEWRGKPEKIRVDNGPEFIAEKLKLFCQKKAIELYYIQPGKPTQNSLIERFNRTFRTDFLNAYLFENIKEMKNYTEIWMWMYNNERPHKSLQYLTPRDFLLKYGKLAQAKANEFPTFQQNFNNNNNKLLTKNSTFECA</sequence>
<dbReference type="Proteomes" id="UP000254737">
    <property type="component" value="Unassembled WGS sequence"/>
</dbReference>
<dbReference type="InterPro" id="IPR048020">
    <property type="entry name" value="Transpos_IS3"/>
</dbReference>
<dbReference type="InterPro" id="IPR012337">
    <property type="entry name" value="RNaseH-like_sf"/>
</dbReference>
<evidence type="ECO:0000313" key="2">
    <source>
        <dbReference type="EMBL" id="STD52987.1"/>
    </source>
</evidence>
<dbReference type="Pfam" id="PF13683">
    <property type="entry name" value="rve_3"/>
    <property type="match status" value="1"/>
</dbReference>
<protein>
    <submittedName>
        <fullName evidence="2">IS2 transposase TnpB</fullName>
    </submittedName>
</protein>
<evidence type="ECO:0000259" key="1">
    <source>
        <dbReference type="PROSITE" id="PS50994"/>
    </source>
</evidence>
<dbReference type="NCBIfam" id="NF033516">
    <property type="entry name" value="transpos_IS3"/>
    <property type="match status" value="1"/>
</dbReference>
<dbReference type="PROSITE" id="PS50994">
    <property type="entry name" value="INTEGRASE"/>
    <property type="match status" value="1"/>
</dbReference>
<dbReference type="InterPro" id="IPR001584">
    <property type="entry name" value="Integrase_cat-core"/>
</dbReference>
<dbReference type="PANTHER" id="PTHR47515">
    <property type="entry name" value="LOW CALCIUM RESPONSE LOCUS PROTEIN T"/>
    <property type="match status" value="1"/>
</dbReference>
<name>A0A376G1X4_9FLAO</name>
<dbReference type="GO" id="GO:0003676">
    <property type="term" value="F:nucleic acid binding"/>
    <property type="evidence" value="ECO:0007669"/>
    <property type="project" value="InterPro"/>
</dbReference>
<proteinExistence type="predicted"/>
<dbReference type="InterPro" id="IPR025948">
    <property type="entry name" value="HTH-like_dom"/>
</dbReference>